<comment type="subunit">
    <text evidence="6">Component of the endosomal sorting complex required for transport II (ESCRT-II).</text>
</comment>
<keyword evidence="9" id="KW-1185">Reference proteome</keyword>
<dbReference type="GO" id="GO:0000814">
    <property type="term" value="C:ESCRT II complex"/>
    <property type="evidence" value="ECO:0007669"/>
    <property type="project" value="UniProtKB-UniRule"/>
</dbReference>
<organism evidence="8 9">
    <name type="scientific">Furculomyces boomerangus</name>
    <dbReference type="NCBI Taxonomy" id="61424"/>
    <lineage>
        <taxon>Eukaryota</taxon>
        <taxon>Fungi</taxon>
        <taxon>Fungi incertae sedis</taxon>
        <taxon>Zoopagomycota</taxon>
        <taxon>Kickxellomycotina</taxon>
        <taxon>Harpellomycetes</taxon>
        <taxon>Harpellales</taxon>
        <taxon>Harpellaceae</taxon>
        <taxon>Furculomyces</taxon>
    </lineage>
</organism>
<dbReference type="SUPFAM" id="SSF46785">
    <property type="entry name" value="Winged helix' DNA-binding domain"/>
    <property type="match status" value="2"/>
</dbReference>
<accession>A0A2T9Z1G2</accession>
<dbReference type="Pfam" id="PF04157">
    <property type="entry name" value="EAP30"/>
    <property type="match status" value="1"/>
</dbReference>
<dbReference type="InterPro" id="IPR021648">
    <property type="entry name" value="GLUE_dom"/>
</dbReference>
<comment type="subcellular location">
    <subcellularLocation>
        <location evidence="6">Cytoplasm</location>
    </subcellularLocation>
    <subcellularLocation>
        <location evidence="6">Endosome</location>
    </subcellularLocation>
</comment>
<dbReference type="InterPro" id="IPR040608">
    <property type="entry name" value="Snf8/Vps36"/>
</dbReference>
<dbReference type="Pfam" id="PF11605">
    <property type="entry name" value="Vps36_ESCRT-II"/>
    <property type="match status" value="1"/>
</dbReference>
<dbReference type="PROSITE" id="PS51495">
    <property type="entry name" value="GLUE"/>
    <property type="match status" value="1"/>
</dbReference>
<dbReference type="PANTHER" id="PTHR13128:SF12">
    <property type="entry name" value="VACUOLAR PROTEIN-SORTING-ASSOCIATED PROTEIN 36"/>
    <property type="match status" value="1"/>
</dbReference>
<evidence type="ECO:0000259" key="7">
    <source>
        <dbReference type="PROSITE" id="PS51495"/>
    </source>
</evidence>
<comment type="caution">
    <text evidence="8">The sequence shown here is derived from an EMBL/GenBank/DDBJ whole genome shotgun (WGS) entry which is preliminary data.</text>
</comment>
<keyword evidence="3 6" id="KW-0813">Transport</keyword>
<dbReference type="EMBL" id="MBFT01000080">
    <property type="protein sequence ID" value="PVU98430.1"/>
    <property type="molecule type" value="Genomic_DNA"/>
</dbReference>
<evidence type="ECO:0000256" key="6">
    <source>
        <dbReference type="RuleBase" id="RU367095"/>
    </source>
</evidence>
<comment type="similarity">
    <text evidence="1 6">Belongs to the VPS36 family.</text>
</comment>
<dbReference type="SUPFAM" id="SSF50729">
    <property type="entry name" value="PH domain-like"/>
    <property type="match status" value="1"/>
</dbReference>
<dbReference type="GO" id="GO:0032266">
    <property type="term" value="F:phosphatidylinositol-3-phosphate binding"/>
    <property type="evidence" value="ECO:0007669"/>
    <property type="project" value="UniProtKB-UniRule"/>
</dbReference>
<dbReference type="Gene3D" id="2.30.30.380">
    <property type="entry name" value="Zn-finger domain of Sec23/24"/>
    <property type="match status" value="1"/>
</dbReference>
<comment type="function">
    <text evidence="6">Component of the ESCRT-II complex (endosomal sorting complex required for transport II), which is required for multivesicular body (MVB) formation and sorting of endosomal cargo proteins into MVBs.</text>
</comment>
<dbReference type="InterPro" id="IPR011993">
    <property type="entry name" value="PH-like_dom_sf"/>
</dbReference>
<dbReference type="Gene3D" id="6.10.140.260">
    <property type="match status" value="1"/>
</dbReference>
<dbReference type="GO" id="GO:0043328">
    <property type="term" value="P:protein transport to vacuole involved in ubiquitin-dependent protein catabolic process via the multivesicular body sorting pathway"/>
    <property type="evidence" value="ECO:0007669"/>
    <property type="project" value="UniProtKB-UniRule"/>
</dbReference>
<dbReference type="InterPro" id="IPR037855">
    <property type="entry name" value="Vps36"/>
</dbReference>
<evidence type="ECO:0000256" key="5">
    <source>
        <dbReference type="ARBA" id="ARBA00022927"/>
    </source>
</evidence>
<gene>
    <name evidence="8" type="ORF">BB559_001587</name>
</gene>
<feature type="domain" description="GLUE N-terminal" evidence="7">
    <location>
        <begin position="4"/>
        <end position="259"/>
    </location>
</feature>
<dbReference type="PANTHER" id="PTHR13128">
    <property type="entry name" value="VACUOLAR PROTEIN-SORTING-ASSOCIATED PROTEIN 36"/>
    <property type="match status" value="1"/>
</dbReference>
<dbReference type="OrthoDB" id="271448at2759"/>
<keyword evidence="4 6" id="KW-0963">Cytoplasm</keyword>
<dbReference type="InterPro" id="IPR036388">
    <property type="entry name" value="WH-like_DNA-bd_sf"/>
</dbReference>
<sequence>MERAELGYTQRPIMGESENVVTIMEPINLSTELEERRDGTVYVTTHRIVFVDKNLPETESVALHLSKIKQYTENMNFLRTRSKVIIEIKGNNDSSNPESLKNGLSNLEIESDSNITNESSIGNGILEWKCSVCEHSNSIVLSNNNIGKNNEAKCELCGVLNKGIKMEKQGIPCQVCTFINHPDMLNCEVCESSLETNKNKEKTKANELVVVKDKVGGYFYPKQEGIIVFRFAKNNSNLFISAIRDSLENKSWEQKTNVPKESVAISPTGGQSSNRLGGISAIMQHSEKIELARDMALGDAFRDLEAISEKAEEMVLLARSIMKKISPNGEQQVSSESVSSQEFQKYLSVIGISDPVTKDIAGSTYHRELSKELCEFLEDFVLKSNGIVLVVDAYCLYNRARGISLVYPEDFIRACEQFVKLGLPLRLRRFTSGLLAIQTASTYKNVGEGYDMITERLLGLVSSFGSLSAMEYSTMECFPLVLANELLISTESQRLICRDESVEEIRFYKNLFG</sequence>
<evidence type="ECO:0000256" key="1">
    <source>
        <dbReference type="ARBA" id="ARBA00009697"/>
    </source>
</evidence>
<evidence type="ECO:0000313" key="9">
    <source>
        <dbReference type="Proteomes" id="UP000245699"/>
    </source>
</evidence>
<evidence type="ECO:0000313" key="8">
    <source>
        <dbReference type="EMBL" id="PVU98430.1"/>
    </source>
</evidence>
<keyword evidence="5 6" id="KW-0653">Protein transport</keyword>
<evidence type="ECO:0000256" key="4">
    <source>
        <dbReference type="ARBA" id="ARBA00022490"/>
    </source>
</evidence>
<dbReference type="Proteomes" id="UP000245699">
    <property type="component" value="Unassembled WGS sequence"/>
</dbReference>
<dbReference type="AlphaFoldDB" id="A0A2T9Z1G2"/>
<reference evidence="8 9" key="1">
    <citation type="journal article" date="2018" name="MBio">
        <title>Comparative Genomics Reveals the Core Gene Toolbox for the Fungus-Insect Symbiosis.</title>
        <authorList>
            <person name="Wang Y."/>
            <person name="Stata M."/>
            <person name="Wang W."/>
            <person name="Stajich J.E."/>
            <person name="White M.M."/>
            <person name="Moncalvo J.M."/>
        </authorList>
    </citation>
    <scope>NUCLEOTIDE SEQUENCE [LARGE SCALE GENOMIC DNA]</scope>
    <source>
        <strain evidence="8 9">AUS-77-4</strain>
    </source>
</reference>
<dbReference type="Gene3D" id="2.30.29.30">
    <property type="entry name" value="Pleckstrin-homology domain (PH domain)/Phosphotyrosine-binding domain (PTB)"/>
    <property type="match status" value="1"/>
</dbReference>
<dbReference type="GO" id="GO:0031902">
    <property type="term" value="C:late endosome membrane"/>
    <property type="evidence" value="ECO:0007669"/>
    <property type="project" value="UniProtKB-UniRule"/>
</dbReference>
<dbReference type="Gene3D" id="1.10.10.10">
    <property type="entry name" value="Winged helix-like DNA-binding domain superfamily/Winged helix DNA-binding domain"/>
    <property type="match status" value="2"/>
</dbReference>
<dbReference type="FunFam" id="1.10.10.10:FF:000416">
    <property type="entry name" value="Vacuolar protein-sorting-associated protein 36"/>
    <property type="match status" value="1"/>
</dbReference>
<evidence type="ECO:0000256" key="2">
    <source>
        <dbReference type="ARBA" id="ARBA00017953"/>
    </source>
</evidence>
<dbReference type="InterPro" id="IPR036390">
    <property type="entry name" value="WH_DNA-bd_sf"/>
</dbReference>
<protein>
    <recommendedName>
        <fullName evidence="2 6">Vacuolar protein-sorting-associated protein 36</fullName>
    </recommendedName>
    <alternativeName>
        <fullName evidence="6">ESCRT-II complex subunit VPS36</fullName>
    </alternativeName>
</protein>
<name>A0A2T9Z1G2_9FUNG</name>
<evidence type="ECO:0000256" key="3">
    <source>
        <dbReference type="ARBA" id="ARBA00022448"/>
    </source>
</evidence>
<dbReference type="STRING" id="61424.A0A2T9Z1G2"/>
<proteinExistence type="inferred from homology"/>
<keyword evidence="6" id="KW-0967">Endosome</keyword>
<dbReference type="GO" id="GO:0043130">
    <property type="term" value="F:ubiquitin binding"/>
    <property type="evidence" value="ECO:0007669"/>
    <property type="project" value="UniProtKB-UniRule"/>
</dbReference>